<evidence type="ECO:0000313" key="2">
    <source>
        <dbReference type="Proteomes" id="UP000789920"/>
    </source>
</evidence>
<proteinExistence type="predicted"/>
<accession>A0ACA9S4U1</accession>
<protein>
    <submittedName>
        <fullName evidence="1">30078_t:CDS:1</fullName>
    </submittedName>
</protein>
<comment type="caution">
    <text evidence="1">The sequence shown here is derived from an EMBL/GenBank/DDBJ whole genome shotgun (WGS) entry which is preliminary data.</text>
</comment>
<keyword evidence="2" id="KW-1185">Reference proteome</keyword>
<name>A0ACA9S4U1_9GLOM</name>
<dbReference type="Proteomes" id="UP000789920">
    <property type="component" value="Unassembled WGS sequence"/>
</dbReference>
<sequence length="52" mass="5855">ALGYKIDEKNQLVSIEGEDLLDFFFIKTYIKDGSMTNCARIGLSVVMLNPNE</sequence>
<evidence type="ECO:0000313" key="1">
    <source>
        <dbReference type="EMBL" id="CAG8823148.1"/>
    </source>
</evidence>
<organism evidence="1 2">
    <name type="scientific">Racocetra persica</name>
    <dbReference type="NCBI Taxonomy" id="160502"/>
    <lineage>
        <taxon>Eukaryota</taxon>
        <taxon>Fungi</taxon>
        <taxon>Fungi incertae sedis</taxon>
        <taxon>Mucoromycota</taxon>
        <taxon>Glomeromycotina</taxon>
        <taxon>Glomeromycetes</taxon>
        <taxon>Diversisporales</taxon>
        <taxon>Gigasporaceae</taxon>
        <taxon>Racocetra</taxon>
    </lineage>
</organism>
<gene>
    <name evidence="1" type="ORF">RPERSI_LOCUS25968</name>
</gene>
<dbReference type="EMBL" id="CAJVQC010087148">
    <property type="protein sequence ID" value="CAG8823148.1"/>
    <property type="molecule type" value="Genomic_DNA"/>
</dbReference>
<feature type="non-terminal residue" evidence="1">
    <location>
        <position position="1"/>
    </location>
</feature>
<reference evidence="1" key="1">
    <citation type="submission" date="2021-06" db="EMBL/GenBank/DDBJ databases">
        <authorList>
            <person name="Kallberg Y."/>
            <person name="Tangrot J."/>
            <person name="Rosling A."/>
        </authorList>
    </citation>
    <scope>NUCLEOTIDE SEQUENCE</scope>
    <source>
        <strain evidence="1">MA461A</strain>
    </source>
</reference>
<feature type="non-terminal residue" evidence="1">
    <location>
        <position position="52"/>
    </location>
</feature>